<dbReference type="EMBL" id="JAMTCK010000003">
    <property type="protein sequence ID" value="MCP2164698.1"/>
    <property type="molecule type" value="Genomic_DNA"/>
</dbReference>
<dbReference type="AlphaFoldDB" id="A0AAE3GEK5"/>
<accession>A0AAE3GEK5</accession>
<dbReference type="PANTHER" id="PTHR43798:SF31">
    <property type="entry name" value="AB HYDROLASE SUPERFAMILY PROTEIN YCLE"/>
    <property type="match status" value="1"/>
</dbReference>
<dbReference type="Proteomes" id="UP001206128">
    <property type="component" value="Unassembled WGS sequence"/>
</dbReference>
<organism evidence="3 4">
    <name type="scientific">Goodfellowiella coeruleoviolacea</name>
    <dbReference type="NCBI Taxonomy" id="334858"/>
    <lineage>
        <taxon>Bacteria</taxon>
        <taxon>Bacillati</taxon>
        <taxon>Actinomycetota</taxon>
        <taxon>Actinomycetes</taxon>
        <taxon>Pseudonocardiales</taxon>
        <taxon>Pseudonocardiaceae</taxon>
        <taxon>Goodfellowiella</taxon>
    </lineage>
</organism>
<evidence type="ECO:0000313" key="3">
    <source>
        <dbReference type="EMBL" id="MCP2164698.1"/>
    </source>
</evidence>
<dbReference type="GO" id="GO:0016020">
    <property type="term" value="C:membrane"/>
    <property type="evidence" value="ECO:0007669"/>
    <property type="project" value="TreeGrafter"/>
</dbReference>
<comment type="caution">
    <text evidence="3">The sequence shown here is derived from an EMBL/GenBank/DDBJ whole genome shotgun (WGS) entry which is preliminary data.</text>
</comment>
<reference evidence="3" key="1">
    <citation type="submission" date="2022-06" db="EMBL/GenBank/DDBJ databases">
        <title>Genomic Encyclopedia of Archaeal and Bacterial Type Strains, Phase II (KMG-II): from individual species to whole genera.</title>
        <authorList>
            <person name="Goeker M."/>
        </authorList>
    </citation>
    <scope>NUCLEOTIDE SEQUENCE</scope>
    <source>
        <strain evidence="3">DSM 43935</strain>
    </source>
</reference>
<dbReference type="SUPFAM" id="SSF53474">
    <property type="entry name" value="alpha/beta-Hydrolases"/>
    <property type="match status" value="1"/>
</dbReference>
<protein>
    <submittedName>
        <fullName evidence="3">Pimeloyl-ACP methyl ester carboxylesterase</fullName>
    </submittedName>
</protein>
<dbReference type="Gene3D" id="3.40.50.1820">
    <property type="entry name" value="alpha/beta hydrolase"/>
    <property type="match status" value="1"/>
</dbReference>
<evidence type="ECO:0000259" key="2">
    <source>
        <dbReference type="Pfam" id="PF12697"/>
    </source>
</evidence>
<dbReference type="InterPro" id="IPR000073">
    <property type="entry name" value="AB_hydrolase_1"/>
</dbReference>
<dbReference type="RefSeq" id="WP_253768604.1">
    <property type="nucleotide sequence ID" value="NZ_JAMTCK010000003.1"/>
</dbReference>
<feature type="domain" description="AB hydrolase-1" evidence="2">
    <location>
        <begin position="19"/>
        <end position="243"/>
    </location>
</feature>
<evidence type="ECO:0000256" key="1">
    <source>
        <dbReference type="ARBA" id="ARBA00022801"/>
    </source>
</evidence>
<dbReference type="PANTHER" id="PTHR43798">
    <property type="entry name" value="MONOACYLGLYCEROL LIPASE"/>
    <property type="match status" value="1"/>
</dbReference>
<keyword evidence="4" id="KW-1185">Reference proteome</keyword>
<evidence type="ECO:0000313" key="4">
    <source>
        <dbReference type="Proteomes" id="UP001206128"/>
    </source>
</evidence>
<dbReference type="InterPro" id="IPR029058">
    <property type="entry name" value="AB_hydrolase_fold"/>
</dbReference>
<sequence>MVDHSRAGVVDFGGDGPAILLLHGLMGRATTWWSVARWLRRHGRVVGLDARGHGDHPCPGGPWRTEDFVADIVARLDDLALGPVVVIGHSMGGLHGMALAAAHPDLVRAVVVEDMAVDQRGRSVDEWRDWFAAWPPAFESVAHVREFFGPQGDYFVECVRERADGYHLLAALDDMYEIAGEWGRRDYWSVVERVRCPLLVLEAEHTGMPAGQQAEMARRAPHGRHLVVPGAGHVVHHDAPAFYRGAVEAFLSQVLAAPVG</sequence>
<keyword evidence="1" id="KW-0378">Hydrolase</keyword>
<dbReference type="InterPro" id="IPR050266">
    <property type="entry name" value="AB_hydrolase_sf"/>
</dbReference>
<dbReference type="Pfam" id="PF12697">
    <property type="entry name" value="Abhydrolase_6"/>
    <property type="match status" value="1"/>
</dbReference>
<gene>
    <name evidence="3" type="ORF">LX83_001538</name>
</gene>
<dbReference type="GO" id="GO:0016787">
    <property type="term" value="F:hydrolase activity"/>
    <property type="evidence" value="ECO:0007669"/>
    <property type="project" value="UniProtKB-KW"/>
</dbReference>
<name>A0AAE3GEK5_9PSEU</name>
<proteinExistence type="predicted"/>